<sequence>MRKDRDFDSQKEVLMKEVREVLQEVESLYETSVENGTEEAKAMKEKAKEQLSKVKAQFADFEASAAEKARDAADRVRDAAYNTAERAREAGCYASDRARGIARQTDEMIQDKPYYAMGFAALAGLVVGILLNRR</sequence>
<feature type="domain" description="DUF883" evidence="3">
    <location>
        <begin position="105"/>
        <end position="134"/>
    </location>
</feature>
<evidence type="ECO:0000256" key="1">
    <source>
        <dbReference type="SAM" id="Coils"/>
    </source>
</evidence>
<dbReference type="STRING" id="1470200.PL75_01745"/>
<dbReference type="RefSeq" id="WP_047760193.1">
    <property type="nucleotide sequence ID" value="NZ_CP091510.1"/>
</dbReference>
<proteinExistence type="predicted"/>
<evidence type="ECO:0000256" key="2">
    <source>
        <dbReference type="SAM" id="Phobius"/>
    </source>
</evidence>
<keyword evidence="2" id="KW-0812">Transmembrane</keyword>
<dbReference type="Pfam" id="PF19029">
    <property type="entry name" value="DUF883_C"/>
    <property type="match status" value="1"/>
</dbReference>
<dbReference type="PANTHER" id="PTHR35893">
    <property type="entry name" value="INNER MEMBRANE PROTEIN-RELATED"/>
    <property type="match status" value="1"/>
</dbReference>
<dbReference type="EMBL" id="JTDO01000002">
    <property type="protein sequence ID" value="KLT73693.1"/>
    <property type="molecule type" value="Genomic_DNA"/>
</dbReference>
<dbReference type="Proteomes" id="UP000036027">
    <property type="component" value="Unassembled WGS sequence"/>
</dbReference>
<gene>
    <name evidence="4" type="ORF">PL75_01745</name>
</gene>
<keyword evidence="2" id="KW-1133">Transmembrane helix</keyword>
<comment type="caution">
    <text evidence="4">The sequence shown here is derived from an EMBL/GenBank/DDBJ whole genome shotgun (WGS) entry which is preliminary data.</text>
</comment>
<dbReference type="OrthoDB" id="8613351at2"/>
<protein>
    <recommendedName>
        <fullName evidence="3">DUF883 domain-containing protein</fullName>
    </recommendedName>
</protein>
<keyword evidence="2" id="KW-0472">Membrane</keyword>
<evidence type="ECO:0000259" key="3">
    <source>
        <dbReference type="Pfam" id="PF19029"/>
    </source>
</evidence>
<feature type="transmembrane region" description="Helical" evidence="2">
    <location>
        <begin position="113"/>
        <end position="131"/>
    </location>
</feature>
<evidence type="ECO:0000313" key="5">
    <source>
        <dbReference type="Proteomes" id="UP000036027"/>
    </source>
</evidence>
<dbReference type="GO" id="GO:0043022">
    <property type="term" value="F:ribosome binding"/>
    <property type="evidence" value="ECO:0007669"/>
    <property type="project" value="InterPro"/>
</dbReference>
<keyword evidence="5" id="KW-1185">Reference proteome</keyword>
<reference evidence="4 5" key="1">
    <citation type="submission" date="2014-11" db="EMBL/GenBank/DDBJ databases">
        <title>Genome of a novel goose pathogen.</title>
        <authorList>
            <person name="Hansen C.M."/>
            <person name="Hueffer K."/>
            <person name="Choi S.C."/>
        </authorList>
    </citation>
    <scope>NUCLEOTIDE SEQUENCE [LARGE SCALE GENOMIC DNA]</scope>
    <source>
        <strain evidence="4 5">KH1503</strain>
    </source>
</reference>
<keyword evidence="1" id="KW-0175">Coiled coil</keyword>
<feature type="coiled-coil region" evidence="1">
    <location>
        <begin position="11"/>
        <end position="64"/>
    </location>
</feature>
<name>A0A0J1C5Q6_9NEIS</name>
<dbReference type="PATRIC" id="fig|1470200.3.peg.1151"/>
<dbReference type="InterPro" id="IPR043605">
    <property type="entry name" value="DUF883_C"/>
</dbReference>
<dbReference type="PANTHER" id="PTHR35893:SF3">
    <property type="entry name" value="INNER MEMBRANE PROTEIN"/>
    <property type="match status" value="1"/>
</dbReference>
<organism evidence="4 5">
    <name type="scientific">Neisseria arctica</name>
    <dbReference type="NCBI Taxonomy" id="1470200"/>
    <lineage>
        <taxon>Bacteria</taxon>
        <taxon>Pseudomonadati</taxon>
        <taxon>Pseudomonadota</taxon>
        <taxon>Betaproteobacteria</taxon>
        <taxon>Neisseriales</taxon>
        <taxon>Neisseriaceae</taxon>
        <taxon>Neisseria</taxon>
    </lineage>
</organism>
<accession>A0A0J1C5Q6</accession>
<evidence type="ECO:0000313" key="4">
    <source>
        <dbReference type="EMBL" id="KLT73693.1"/>
    </source>
</evidence>
<dbReference type="InterPro" id="IPR010279">
    <property type="entry name" value="YqjD/ElaB"/>
</dbReference>
<dbReference type="AlphaFoldDB" id="A0A0J1C5Q6"/>